<keyword evidence="7" id="KW-1185">Reference proteome</keyword>
<dbReference type="GO" id="GO:0046872">
    <property type="term" value="F:metal ion binding"/>
    <property type="evidence" value="ECO:0007669"/>
    <property type="project" value="UniProtKB-KW"/>
</dbReference>
<evidence type="ECO:0000313" key="6">
    <source>
        <dbReference type="EMBL" id="CAI8045142.1"/>
    </source>
</evidence>
<dbReference type="EMBL" id="CASHTH010003452">
    <property type="protein sequence ID" value="CAI8045142.1"/>
    <property type="molecule type" value="Genomic_DNA"/>
</dbReference>
<evidence type="ECO:0000256" key="4">
    <source>
        <dbReference type="ARBA" id="ARBA00022833"/>
    </source>
</evidence>
<dbReference type="PANTHER" id="PTHR46233:SF3">
    <property type="entry name" value="HYDROXYACYLGLUTATHIONE HYDROLASE GLOC"/>
    <property type="match status" value="1"/>
</dbReference>
<proteinExistence type="predicted"/>
<dbReference type="InterPro" id="IPR036866">
    <property type="entry name" value="RibonucZ/Hydroxyglut_hydro"/>
</dbReference>
<dbReference type="Proteomes" id="UP001174909">
    <property type="component" value="Unassembled WGS sequence"/>
</dbReference>
<dbReference type="SUPFAM" id="SSF56281">
    <property type="entry name" value="Metallo-hydrolase/oxidoreductase"/>
    <property type="match status" value="1"/>
</dbReference>
<dbReference type="SMART" id="SM00849">
    <property type="entry name" value="Lactamase_B"/>
    <property type="match status" value="1"/>
</dbReference>
<evidence type="ECO:0000259" key="5">
    <source>
        <dbReference type="SMART" id="SM00849"/>
    </source>
</evidence>
<comment type="cofactor">
    <cofactor evidence="1">
        <name>Zn(2+)</name>
        <dbReference type="ChEBI" id="CHEBI:29105"/>
    </cofactor>
</comment>
<dbReference type="InterPro" id="IPR051453">
    <property type="entry name" value="MBL_Glyoxalase_II"/>
</dbReference>
<keyword evidence="3" id="KW-0378">Hydrolase</keyword>
<sequence>MVGPDEGGYGVLIDPGYLNAALLGHIEQRNLPPSAVLLTHTHASHCAGAAAIQRVFGAEIYAAAAVAELPINLIAGRQELRIGALTFEVLSTPGHSDDSVCYALLPVIFTGDTLAGGTIGRAATPQARATLRRSVRERLLCRADHEVVLPGHGPPTTIGIERRFNVHLQD</sequence>
<dbReference type="GO" id="GO:0016787">
    <property type="term" value="F:hydrolase activity"/>
    <property type="evidence" value="ECO:0007669"/>
    <property type="project" value="UniProtKB-KW"/>
</dbReference>
<feature type="domain" description="Metallo-beta-lactamase" evidence="5">
    <location>
        <begin position="7"/>
        <end position="152"/>
    </location>
</feature>
<gene>
    <name evidence="6" type="ORF">GBAR_LOCUS24984</name>
</gene>
<evidence type="ECO:0000313" key="7">
    <source>
        <dbReference type="Proteomes" id="UP001174909"/>
    </source>
</evidence>
<dbReference type="InterPro" id="IPR001279">
    <property type="entry name" value="Metallo-B-lactamas"/>
</dbReference>
<keyword evidence="4" id="KW-0862">Zinc</keyword>
<dbReference type="CDD" id="cd06262">
    <property type="entry name" value="metallo-hydrolase-like_MBL-fold"/>
    <property type="match status" value="1"/>
</dbReference>
<evidence type="ECO:0000256" key="1">
    <source>
        <dbReference type="ARBA" id="ARBA00001947"/>
    </source>
</evidence>
<evidence type="ECO:0000256" key="3">
    <source>
        <dbReference type="ARBA" id="ARBA00022801"/>
    </source>
</evidence>
<comment type="caution">
    <text evidence="6">The sequence shown here is derived from an EMBL/GenBank/DDBJ whole genome shotgun (WGS) entry which is preliminary data.</text>
</comment>
<keyword evidence="2" id="KW-0479">Metal-binding</keyword>
<evidence type="ECO:0000256" key="2">
    <source>
        <dbReference type="ARBA" id="ARBA00022723"/>
    </source>
</evidence>
<reference evidence="6" key="1">
    <citation type="submission" date="2023-03" db="EMBL/GenBank/DDBJ databases">
        <authorList>
            <person name="Steffen K."/>
            <person name="Cardenas P."/>
        </authorList>
    </citation>
    <scope>NUCLEOTIDE SEQUENCE</scope>
</reference>
<dbReference type="Pfam" id="PF00753">
    <property type="entry name" value="Lactamase_B"/>
    <property type="match status" value="1"/>
</dbReference>
<organism evidence="6 7">
    <name type="scientific">Geodia barretti</name>
    <name type="common">Barrett's horny sponge</name>
    <dbReference type="NCBI Taxonomy" id="519541"/>
    <lineage>
        <taxon>Eukaryota</taxon>
        <taxon>Metazoa</taxon>
        <taxon>Porifera</taxon>
        <taxon>Demospongiae</taxon>
        <taxon>Heteroscleromorpha</taxon>
        <taxon>Tetractinellida</taxon>
        <taxon>Astrophorina</taxon>
        <taxon>Geodiidae</taxon>
        <taxon>Geodia</taxon>
    </lineage>
</organism>
<dbReference type="Gene3D" id="3.60.15.10">
    <property type="entry name" value="Ribonuclease Z/Hydroxyacylglutathione hydrolase-like"/>
    <property type="match status" value="1"/>
</dbReference>
<protein>
    <submittedName>
        <fullName evidence="6">Uncharacterized protein ML0493</fullName>
    </submittedName>
</protein>
<accession>A0AA35TDE7</accession>
<dbReference type="AlphaFoldDB" id="A0AA35TDE7"/>
<dbReference type="PANTHER" id="PTHR46233">
    <property type="entry name" value="HYDROXYACYLGLUTATHIONE HYDROLASE GLOC"/>
    <property type="match status" value="1"/>
</dbReference>
<name>A0AA35TDE7_GEOBA</name>